<feature type="region of interest" description="Disordered" evidence="1">
    <location>
        <begin position="1"/>
        <end position="24"/>
    </location>
</feature>
<evidence type="ECO:0000313" key="2">
    <source>
        <dbReference type="EMBL" id="AGF93681.1"/>
    </source>
</evidence>
<keyword evidence="2" id="KW-0489">Methyltransferase</keyword>
<dbReference type="GO" id="GO:0032259">
    <property type="term" value="P:methylation"/>
    <property type="evidence" value="ECO:0007669"/>
    <property type="project" value="UniProtKB-KW"/>
</dbReference>
<dbReference type="SUPFAM" id="SSF53335">
    <property type="entry name" value="S-adenosyl-L-methionine-dependent methyltransferases"/>
    <property type="match status" value="1"/>
</dbReference>
<accession>M1P2N0</accession>
<dbReference type="AlphaFoldDB" id="M1P2N0"/>
<dbReference type="Pfam" id="PF13489">
    <property type="entry name" value="Methyltransf_23"/>
    <property type="match status" value="1"/>
</dbReference>
<gene>
    <name evidence="2" type="ORF">FLSS-16_0022</name>
</gene>
<organism evidence="2">
    <name type="scientific">uncultured organism</name>
    <dbReference type="NCBI Taxonomy" id="155900"/>
    <lineage>
        <taxon>unclassified sequences</taxon>
        <taxon>environmental samples</taxon>
    </lineage>
</organism>
<sequence>MDPSQHPTPEKEYERYCEHDNDPTDPGYRNFLSKLAIPLLEKLAPASKGLDYGCGPGPALANMLEEFGYRMSVFDPFFYQDTTVLQQNYDFVTCTEVVEHFHNPFSEFVYLDGLLRAGGWLAVMTSFLTQDARFANWRYRRDPTHVIFYAQETFHVLADKLGSYCEIPYKDVVLMQKPVKAPDTNKFQSLFFCP</sequence>
<name>M1P2N0_9ZZZZ</name>
<proteinExistence type="predicted"/>
<dbReference type="GO" id="GO:0008168">
    <property type="term" value="F:methyltransferase activity"/>
    <property type="evidence" value="ECO:0007669"/>
    <property type="project" value="UniProtKB-KW"/>
</dbReference>
<protein>
    <submittedName>
        <fullName evidence="2">Methyltransferase type 12</fullName>
    </submittedName>
</protein>
<dbReference type="InterPro" id="IPR029063">
    <property type="entry name" value="SAM-dependent_MTases_sf"/>
</dbReference>
<dbReference type="EMBL" id="JX684102">
    <property type="protein sequence ID" value="AGF93681.1"/>
    <property type="molecule type" value="Genomic_DNA"/>
</dbReference>
<dbReference type="Gene3D" id="3.40.50.150">
    <property type="entry name" value="Vaccinia Virus protein VP39"/>
    <property type="match status" value="1"/>
</dbReference>
<feature type="compositionally biased region" description="Basic and acidic residues" evidence="1">
    <location>
        <begin position="8"/>
        <end position="22"/>
    </location>
</feature>
<evidence type="ECO:0000256" key="1">
    <source>
        <dbReference type="SAM" id="MobiDB-lite"/>
    </source>
</evidence>
<reference evidence="2" key="1">
    <citation type="journal article" date="2013" name="Syst. Appl. Microbiol.">
        <title>New insights into the archaeal diversity of a hypersaline microbial mat obtained by a metagenomic approach.</title>
        <authorList>
            <person name="Lopez-Lopez A."/>
            <person name="Richter M."/>
            <person name="Pena A."/>
            <person name="Tamames J."/>
            <person name="Rossello-Mora R."/>
        </authorList>
    </citation>
    <scope>NUCLEOTIDE SEQUENCE</scope>
</reference>
<keyword evidence="2" id="KW-0808">Transferase</keyword>